<dbReference type="Proteomes" id="UP000215590">
    <property type="component" value="Unassembled WGS sequence"/>
</dbReference>
<protein>
    <submittedName>
        <fullName evidence="3">Phage integrase family protein</fullName>
    </submittedName>
</protein>
<keyword evidence="1" id="KW-0233">DNA recombination</keyword>
<dbReference type="Pfam" id="PF00589">
    <property type="entry name" value="Phage_integrase"/>
    <property type="match status" value="1"/>
</dbReference>
<dbReference type="GO" id="GO:0006310">
    <property type="term" value="P:DNA recombination"/>
    <property type="evidence" value="ECO:0007669"/>
    <property type="project" value="UniProtKB-KW"/>
</dbReference>
<dbReference type="Gene3D" id="1.10.443.10">
    <property type="entry name" value="Intergrase catalytic core"/>
    <property type="match status" value="1"/>
</dbReference>
<keyword evidence="4" id="KW-1185">Reference proteome</keyword>
<evidence type="ECO:0000313" key="4">
    <source>
        <dbReference type="Proteomes" id="UP000215590"/>
    </source>
</evidence>
<evidence type="ECO:0000259" key="2">
    <source>
        <dbReference type="PROSITE" id="PS51898"/>
    </source>
</evidence>
<dbReference type="AlphaFoldDB" id="A0A256FDT9"/>
<dbReference type="InterPro" id="IPR002104">
    <property type="entry name" value="Integrase_catalytic"/>
</dbReference>
<dbReference type="SUPFAM" id="SSF56349">
    <property type="entry name" value="DNA breaking-rejoining enzymes"/>
    <property type="match status" value="1"/>
</dbReference>
<dbReference type="GO" id="GO:0015074">
    <property type="term" value="P:DNA integration"/>
    <property type="evidence" value="ECO:0007669"/>
    <property type="project" value="InterPro"/>
</dbReference>
<dbReference type="InterPro" id="IPR011010">
    <property type="entry name" value="DNA_brk_join_enz"/>
</dbReference>
<reference evidence="3 4" key="1">
    <citation type="submission" date="2017-07" db="EMBL/GenBank/DDBJ databases">
        <title>Phylogenetic study on the rhizospheric bacterium Ochrobactrum sp. A44.</title>
        <authorList>
            <person name="Krzyzanowska D.M."/>
            <person name="Ossowicki A."/>
            <person name="Rajewska M."/>
            <person name="Maciag T."/>
            <person name="Kaczynski Z."/>
            <person name="Czerwicka M."/>
            <person name="Jafra S."/>
        </authorList>
    </citation>
    <scope>NUCLEOTIDE SEQUENCE [LARGE SCALE GENOMIC DNA]</scope>
    <source>
        <strain evidence="3 4">DSM 7216</strain>
    </source>
</reference>
<dbReference type="PROSITE" id="PS51898">
    <property type="entry name" value="TYR_RECOMBINASE"/>
    <property type="match status" value="1"/>
</dbReference>
<feature type="domain" description="Tyr recombinase" evidence="2">
    <location>
        <begin position="1"/>
        <end position="109"/>
    </location>
</feature>
<proteinExistence type="predicted"/>
<dbReference type="InterPro" id="IPR013762">
    <property type="entry name" value="Integrase-like_cat_sf"/>
</dbReference>
<sequence>MLLLSFKAGLRAGEIAKLEWSMLLDANNKLGTSINLPSRITKNAHARRVPIHPDLRKALQKLARNADCAGPVILSERGSAMSAKSVVNWFKHIYALSGLEGWPLQSSAG</sequence>
<dbReference type="GO" id="GO:0003677">
    <property type="term" value="F:DNA binding"/>
    <property type="evidence" value="ECO:0007669"/>
    <property type="project" value="InterPro"/>
</dbReference>
<dbReference type="EMBL" id="NNRJ01000054">
    <property type="protein sequence ID" value="OYR13037.1"/>
    <property type="molecule type" value="Genomic_DNA"/>
</dbReference>
<accession>A0A256FDT9</accession>
<evidence type="ECO:0000256" key="1">
    <source>
        <dbReference type="ARBA" id="ARBA00023172"/>
    </source>
</evidence>
<organism evidence="3 4">
    <name type="scientific">Brucella thiophenivorans</name>
    <dbReference type="NCBI Taxonomy" id="571255"/>
    <lineage>
        <taxon>Bacteria</taxon>
        <taxon>Pseudomonadati</taxon>
        <taxon>Pseudomonadota</taxon>
        <taxon>Alphaproteobacteria</taxon>
        <taxon>Hyphomicrobiales</taxon>
        <taxon>Brucellaceae</taxon>
        <taxon>Brucella/Ochrobactrum group</taxon>
        <taxon>Brucella</taxon>
    </lineage>
</organism>
<comment type="caution">
    <text evidence="3">The sequence shown here is derived from an EMBL/GenBank/DDBJ whole genome shotgun (WGS) entry which is preliminary data.</text>
</comment>
<gene>
    <name evidence="3" type="ORF">CEV31_3551</name>
</gene>
<evidence type="ECO:0000313" key="3">
    <source>
        <dbReference type="EMBL" id="OYR13037.1"/>
    </source>
</evidence>
<name>A0A256FDT9_9HYPH</name>